<name>A0A0B6XYK0_9EUPU</name>
<evidence type="ECO:0000313" key="1">
    <source>
        <dbReference type="EMBL" id="CEK49157.1"/>
    </source>
</evidence>
<sequence length="70" mass="8041">MYHISPIINTYKDMLTKHNMNFHNTQTLSSHYDLHSMDTHTGISCIKTPAWLHTALSKTLTTTRKAGRNI</sequence>
<dbReference type="EMBL" id="HACG01002292">
    <property type="protein sequence ID" value="CEK49157.1"/>
    <property type="molecule type" value="Transcribed_RNA"/>
</dbReference>
<reference evidence="1" key="1">
    <citation type="submission" date="2014-12" db="EMBL/GenBank/DDBJ databases">
        <title>Insight into the proteome of Arion vulgaris.</title>
        <authorList>
            <person name="Aradska J."/>
            <person name="Bulat T."/>
            <person name="Smidak R."/>
            <person name="Sarate P."/>
            <person name="Gangsoo J."/>
            <person name="Sialana F."/>
            <person name="Bilban M."/>
            <person name="Lubec G."/>
        </authorList>
    </citation>
    <scope>NUCLEOTIDE SEQUENCE</scope>
    <source>
        <tissue evidence="1">Skin</tissue>
    </source>
</reference>
<gene>
    <name evidence="1" type="primary">ORF6620</name>
</gene>
<accession>A0A0B6XYK0</accession>
<protein>
    <submittedName>
        <fullName evidence="1">Uncharacterized protein</fullName>
    </submittedName>
</protein>
<organism evidence="1">
    <name type="scientific">Arion vulgaris</name>
    <dbReference type="NCBI Taxonomy" id="1028688"/>
    <lineage>
        <taxon>Eukaryota</taxon>
        <taxon>Metazoa</taxon>
        <taxon>Spiralia</taxon>
        <taxon>Lophotrochozoa</taxon>
        <taxon>Mollusca</taxon>
        <taxon>Gastropoda</taxon>
        <taxon>Heterobranchia</taxon>
        <taxon>Euthyneura</taxon>
        <taxon>Panpulmonata</taxon>
        <taxon>Eupulmonata</taxon>
        <taxon>Stylommatophora</taxon>
        <taxon>Helicina</taxon>
        <taxon>Arionoidea</taxon>
        <taxon>Arionidae</taxon>
        <taxon>Arion</taxon>
    </lineage>
</organism>
<dbReference type="AlphaFoldDB" id="A0A0B6XYK0"/>
<proteinExistence type="predicted"/>